<protein>
    <submittedName>
        <fullName evidence="1">Elongation factor P hydroxylase</fullName>
    </submittedName>
</protein>
<reference evidence="2" key="1">
    <citation type="submission" date="2017-08" db="EMBL/GenBank/DDBJ databases">
        <title>Direct submision.</title>
        <authorList>
            <person name="Kim S.-J."/>
            <person name="Rhee S.-K."/>
        </authorList>
    </citation>
    <scope>NUCLEOTIDE SEQUENCE [LARGE SCALE GENOMIC DNA]</scope>
    <source>
        <strain evidence="2">GI5</strain>
    </source>
</reference>
<organism evidence="1 2">
    <name type="scientific">Ketobacter alkanivorans</name>
    <dbReference type="NCBI Taxonomy" id="1917421"/>
    <lineage>
        <taxon>Bacteria</taxon>
        <taxon>Pseudomonadati</taxon>
        <taxon>Pseudomonadota</taxon>
        <taxon>Gammaproteobacteria</taxon>
        <taxon>Pseudomonadales</taxon>
        <taxon>Ketobacteraceae</taxon>
        <taxon>Ketobacter</taxon>
    </lineage>
</organism>
<name>A0A2K9LGL8_9GAMM</name>
<dbReference type="OrthoDB" id="5298591at2"/>
<evidence type="ECO:0000313" key="2">
    <source>
        <dbReference type="Proteomes" id="UP000235116"/>
    </source>
</evidence>
<dbReference type="EMBL" id="CP022684">
    <property type="protein sequence ID" value="AUM11422.1"/>
    <property type="molecule type" value="Genomic_DNA"/>
</dbReference>
<proteinExistence type="predicted"/>
<keyword evidence="1" id="KW-0251">Elongation factor</keyword>
<dbReference type="Proteomes" id="UP000235116">
    <property type="component" value="Chromosome"/>
</dbReference>
<accession>A0A2K9LGL8</accession>
<dbReference type="AlphaFoldDB" id="A0A2K9LGL8"/>
<dbReference type="KEGG" id="kak:Kalk_02835"/>
<dbReference type="GO" id="GO:0003746">
    <property type="term" value="F:translation elongation factor activity"/>
    <property type="evidence" value="ECO:0007669"/>
    <property type="project" value="UniProtKB-KW"/>
</dbReference>
<gene>
    <name evidence="1" type="ORF">Kalk_02835</name>
</gene>
<keyword evidence="2" id="KW-1185">Reference proteome</keyword>
<keyword evidence="1" id="KW-0648">Protein biosynthesis</keyword>
<evidence type="ECO:0000313" key="1">
    <source>
        <dbReference type="EMBL" id="AUM11422.1"/>
    </source>
</evidence>
<dbReference type="Pfam" id="PF04315">
    <property type="entry name" value="EpmC"/>
    <property type="match status" value="1"/>
</dbReference>
<sequence length="181" mass="20556">MAQPEHQIEDIIALFNQCFLQPYNTRLVKGGDEPIYLPAGPGQPNHELHFAHGFYRSALHETAHWLIAGAARRQQVDFGYWYEPDGRSAEQQMIFEQVEVKPQALEWILSVAAGIRFQVSVDNLNGEATDSNPFKQAVYQQVLTLIQQGLSTRAETLRLSLCHFYGQSEQLTPEQFDPLSL</sequence>
<dbReference type="RefSeq" id="WP_101892762.1">
    <property type="nucleotide sequence ID" value="NZ_CP022684.1"/>
</dbReference>
<dbReference type="InterPro" id="IPR007411">
    <property type="entry name" value="EpmC"/>
</dbReference>